<comment type="similarity">
    <text evidence="2">Belongs to the synaptotagmin family.</text>
</comment>
<comment type="caution">
    <text evidence="15">The sequence shown here is derived from an EMBL/GenBank/DDBJ whole genome shotgun (WGS) entry which is preliminary data.</text>
</comment>
<dbReference type="CDD" id="cd21677">
    <property type="entry name" value="SMP_SYT"/>
    <property type="match status" value="1"/>
</dbReference>
<protein>
    <recommendedName>
        <fullName evidence="17">Synaptotagmin-3-like</fullName>
    </recommendedName>
</protein>
<dbReference type="Gene3D" id="2.60.40.150">
    <property type="entry name" value="C2 domain"/>
    <property type="match status" value="2"/>
</dbReference>
<dbReference type="AlphaFoldDB" id="A0A9D5CC58"/>
<comment type="subcellular location">
    <subcellularLocation>
        <location evidence="1">Membrane</location>
        <topology evidence="1">Single-pass membrane protein</topology>
    </subcellularLocation>
</comment>
<evidence type="ECO:0000256" key="10">
    <source>
        <dbReference type="ARBA" id="ARBA00023121"/>
    </source>
</evidence>
<dbReference type="CDD" id="cd00030">
    <property type="entry name" value="C2"/>
    <property type="match status" value="2"/>
</dbReference>
<dbReference type="GO" id="GO:0016020">
    <property type="term" value="C:membrane"/>
    <property type="evidence" value="ECO:0007669"/>
    <property type="project" value="UniProtKB-SubCell"/>
</dbReference>
<dbReference type="PANTHER" id="PTHR10774">
    <property type="entry name" value="EXTENDED SYNAPTOTAGMIN-RELATED"/>
    <property type="match status" value="1"/>
</dbReference>
<gene>
    <name evidence="15" type="ORF">J5N97_023360</name>
</gene>
<dbReference type="InterPro" id="IPR031468">
    <property type="entry name" value="SMP_LBD"/>
</dbReference>
<dbReference type="Proteomes" id="UP001085076">
    <property type="component" value="Miscellaneous, Linkage group lg06"/>
</dbReference>
<dbReference type="FunFam" id="2.60.40.150:FF:000066">
    <property type="entry name" value="Extended synaptotagmin-2"/>
    <property type="match status" value="1"/>
</dbReference>
<dbReference type="GO" id="GO:0005783">
    <property type="term" value="C:endoplasmic reticulum"/>
    <property type="evidence" value="ECO:0007669"/>
    <property type="project" value="TreeGrafter"/>
</dbReference>
<evidence type="ECO:0008006" key="17">
    <source>
        <dbReference type="Google" id="ProtNLM"/>
    </source>
</evidence>
<evidence type="ECO:0000256" key="9">
    <source>
        <dbReference type="ARBA" id="ARBA00023055"/>
    </source>
</evidence>
<keyword evidence="5" id="KW-0479">Metal-binding</keyword>
<dbReference type="PROSITE" id="PS51847">
    <property type="entry name" value="SMP"/>
    <property type="match status" value="1"/>
</dbReference>
<keyword evidence="11 12" id="KW-0472">Membrane</keyword>
<keyword evidence="3" id="KW-0813">Transport</keyword>
<feature type="domain" description="C2" evidence="13">
    <location>
        <begin position="294"/>
        <end position="417"/>
    </location>
</feature>
<feature type="transmembrane region" description="Helical" evidence="12">
    <location>
        <begin position="27"/>
        <end position="49"/>
    </location>
</feature>
<reference evidence="15" key="2">
    <citation type="journal article" date="2022" name="Hortic Res">
        <title>The genome of Dioscorea zingiberensis sheds light on the biosynthesis, origin and evolution of the medicinally important diosgenin saponins.</title>
        <authorList>
            <person name="Li Y."/>
            <person name="Tan C."/>
            <person name="Li Z."/>
            <person name="Guo J."/>
            <person name="Li S."/>
            <person name="Chen X."/>
            <person name="Wang C."/>
            <person name="Dai X."/>
            <person name="Yang H."/>
            <person name="Song W."/>
            <person name="Hou L."/>
            <person name="Xu J."/>
            <person name="Tong Z."/>
            <person name="Xu A."/>
            <person name="Yuan X."/>
            <person name="Wang W."/>
            <person name="Yang Q."/>
            <person name="Chen L."/>
            <person name="Sun Z."/>
            <person name="Wang K."/>
            <person name="Pan B."/>
            <person name="Chen J."/>
            <person name="Bao Y."/>
            <person name="Liu F."/>
            <person name="Qi X."/>
            <person name="Gang D.R."/>
            <person name="Wen J."/>
            <person name="Li J."/>
        </authorList>
    </citation>
    <scope>NUCLEOTIDE SEQUENCE</scope>
    <source>
        <strain evidence="15">Dzin_1.0</strain>
    </source>
</reference>
<dbReference type="FunFam" id="2.60.40.150:FF:000102">
    <property type="entry name" value="Synaptotagmin-2 isoform A"/>
    <property type="match status" value="1"/>
</dbReference>
<dbReference type="Pfam" id="PF00168">
    <property type="entry name" value="C2"/>
    <property type="match status" value="2"/>
</dbReference>
<accession>A0A9D5CC58</accession>
<dbReference type="Pfam" id="PF17047">
    <property type="entry name" value="SMP_LBD"/>
    <property type="match status" value="1"/>
</dbReference>
<feature type="domain" description="SMP-LTD" evidence="14">
    <location>
        <begin position="121"/>
        <end position="303"/>
    </location>
</feature>
<keyword evidence="16" id="KW-1185">Reference proteome</keyword>
<dbReference type="GO" id="GO:0008289">
    <property type="term" value="F:lipid binding"/>
    <property type="evidence" value="ECO:0007669"/>
    <property type="project" value="UniProtKB-KW"/>
</dbReference>
<dbReference type="InterPro" id="IPR039010">
    <property type="entry name" value="Synaptotagmin_SMP"/>
</dbReference>
<evidence type="ECO:0000256" key="1">
    <source>
        <dbReference type="ARBA" id="ARBA00004167"/>
    </source>
</evidence>
<evidence type="ECO:0000256" key="5">
    <source>
        <dbReference type="ARBA" id="ARBA00022723"/>
    </source>
</evidence>
<reference evidence="15" key="1">
    <citation type="submission" date="2021-03" db="EMBL/GenBank/DDBJ databases">
        <authorList>
            <person name="Li Z."/>
            <person name="Yang C."/>
        </authorList>
    </citation>
    <scope>NUCLEOTIDE SEQUENCE</scope>
    <source>
        <strain evidence="15">Dzin_1.0</strain>
        <tissue evidence="15">Leaf</tissue>
    </source>
</reference>
<dbReference type="GO" id="GO:0046872">
    <property type="term" value="F:metal ion binding"/>
    <property type="evidence" value="ECO:0007669"/>
    <property type="project" value="UniProtKB-KW"/>
</dbReference>
<dbReference type="OrthoDB" id="67700at2759"/>
<dbReference type="EMBL" id="JAGGNH010000006">
    <property type="protein sequence ID" value="KAJ0970483.1"/>
    <property type="molecule type" value="Genomic_DNA"/>
</dbReference>
<name>A0A9D5CC58_9LILI</name>
<evidence type="ECO:0000313" key="16">
    <source>
        <dbReference type="Proteomes" id="UP001085076"/>
    </source>
</evidence>
<sequence length="596" mass="68711">MTPRHCFGGLLAKEFSSLSISREPASLFPYLLFFFFFFFFLSRFICVVVDLEFMGLLGTLLGIIGFSFGVPFGLLLGFFIFIYSKPSKESKEPIVRPINEFDSKTLQGLLTEIPFWVKNPDYDRVDWMNKFVSDMWPYLDKAICNTIRSTTKPIFEQYIGKYGIESIEFDHLTLGTLPPIIHGVKVYETQERELVMEPAIRWAGNPNIILSVKLLTLKLTMQLVDFQIFILPRVTLKPLVPSFPCFANLNISLMEKPHVDFGLKFFGGDIMAIPGLYRFVQETIKEQIANLYHWPNILEIPILDGSSGATKKPVGILRVKVVRALNLRKMDFLGKSDPYVKLSLTGERLPAKKTSVKMSNLNPEWNETFKLIVKDPENQVLQLHVFDWEKVKAHDKLGMQVVPLSLLTPYETKEFTLDLLKNMNPNDPHNKRNRGKIVLELTFDPFKEEHDRFSGYLDESKHVSIRRFSNELSSNGGVLSVTIESAKDVEGRHHNNPYALVIFRGEQKKTKVIKKSRNPRWNEGFQFMLEEAPMDEKIRIEVMSKRRGFNCYPKESLGHVEINLTDVVNNGRINERYNLINSKNGVIQIEIRWNTV</sequence>
<evidence type="ECO:0000256" key="12">
    <source>
        <dbReference type="SAM" id="Phobius"/>
    </source>
</evidence>
<dbReference type="SMART" id="SM00239">
    <property type="entry name" value="C2"/>
    <property type="match status" value="2"/>
</dbReference>
<dbReference type="InterPro" id="IPR045050">
    <property type="entry name" value="Synaptotagmin_plant"/>
</dbReference>
<evidence type="ECO:0000313" key="15">
    <source>
        <dbReference type="EMBL" id="KAJ0970483.1"/>
    </source>
</evidence>
<dbReference type="PRINTS" id="PR00360">
    <property type="entry name" value="C2DOMAIN"/>
</dbReference>
<evidence type="ECO:0000256" key="7">
    <source>
        <dbReference type="ARBA" id="ARBA00022837"/>
    </source>
</evidence>
<dbReference type="GO" id="GO:0006869">
    <property type="term" value="P:lipid transport"/>
    <property type="evidence" value="ECO:0007669"/>
    <property type="project" value="UniProtKB-KW"/>
</dbReference>
<keyword evidence="8 12" id="KW-1133">Transmembrane helix</keyword>
<evidence type="ECO:0000256" key="2">
    <source>
        <dbReference type="ARBA" id="ARBA00006996"/>
    </source>
</evidence>
<dbReference type="PROSITE" id="PS50004">
    <property type="entry name" value="C2"/>
    <property type="match status" value="2"/>
</dbReference>
<keyword evidence="4 12" id="KW-0812">Transmembrane</keyword>
<proteinExistence type="inferred from homology"/>
<dbReference type="SUPFAM" id="SSF49562">
    <property type="entry name" value="C2 domain (Calcium/lipid-binding domain, CaLB)"/>
    <property type="match status" value="2"/>
</dbReference>
<dbReference type="InterPro" id="IPR000008">
    <property type="entry name" value="C2_dom"/>
</dbReference>
<evidence type="ECO:0000256" key="3">
    <source>
        <dbReference type="ARBA" id="ARBA00022448"/>
    </source>
</evidence>
<organism evidence="15 16">
    <name type="scientific">Dioscorea zingiberensis</name>
    <dbReference type="NCBI Taxonomy" id="325984"/>
    <lineage>
        <taxon>Eukaryota</taxon>
        <taxon>Viridiplantae</taxon>
        <taxon>Streptophyta</taxon>
        <taxon>Embryophyta</taxon>
        <taxon>Tracheophyta</taxon>
        <taxon>Spermatophyta</taxon>
        <taxon>Magnoliopsida</taxon>
        <taxon>Liliopsida</taxon>
        <taxon>Dioscoreales</taxon>
        <taxon>Dioscoreaceae</taxon>
        <taxon>Dioscorea</taxon>
    </lineage>
</organism>
<feature type="transmembrane region" description="Helical" evidence="12">
    <location>
        <begin position="56"/>
        <end position="83"/>
    </location>
</feature>
<dbReference type="PANTHER" id="PTHR10774:SF217">
    <property type="entry name" value="OS06G0685300 PROTEIN"/>
    <property type="match status" value="1"/>
</dbReference>
<evidence type="ECO:0000259" key="14">
    <source>
        <dbReference type="PROSITE" id="PS51847"/>
    </source>
</evidence>
<evidence type="ECO:0000256" key="6">
    <source>
        <dbReference type="ARBA" id="ARBA00022737"/>
    </source>
</evidence>
<keyword evidence="9" id="KW-0445">Lipid transport</keyword>
<keyword evidence="6" id="KW-0677">Repeat</keyword>
<keyword evidence="7" id="KW-0106">Calcium</keyword>
<evidence type="ECO:0000256" key="8">
    <source>
        <dbReference type="ARBA" id="ARBA00022989"/>
    </source>
</evidence>
<keyword evidence="10" id="KW-0446">Lipid-binding</keyword>
<evidence type="ECO:0000256" key="4">
    <source>
        <dbReference type="ARBA" id="ARBA00022692"/>
    </source>
</evidence>
<evidence type="ECO:0000256" key="11">
    <source>
        <dbReference type="ARBA" id="ARBA00023136"/>
    </source>
</evidence>
<evidence type="ECO:0000259" key="13">
    <source>
        <dbReference type="PROSITE" id="PS50004"/>
    </source>
</evidence>
<feature type="domain" description="C2" evidence="13">
    <location>
        <begin position="457"/>
        <end position="577"/>
    </location>
</feature>
<dbReference type="InterPro" id="IPR035892">
    <property type="entry name" value="C2_domain_sf"/>
</dbReference>